<dbReference type="EMBL" id="FOIQ01000003">
    <property type="protein sequence ID" value="SEW04996.1"/>
    <property type="molecule type" value="Genomic_DNA"/>
</dbReference>
<dbReference type="SUPFAM" id="SSF51735">
    <property type="entry name" value="NAD(P)-binding Rossmann-fold domains"/>
    <property type="match status" value="1"/>
</dbReference>
<feature type="domain" description="NAD-dependent epimerase/dehydratase" evidence="2">
    <location>
        <begin position="3"/>
        <end position="221"/>
    </location>
</feature>
<evidence type="ECO:0000259" key="2">
    <source>
        <dbReference type="Pfam" id="PF01370"/>
    </source>
</evidence>
<evidence type="ECO:0000313" key="3">
    <source>
        <dbReference type="EMBL" id="SEW04996.1"/>
    </source>
</evidence>
<protein>
    <submittedName>
        <fullName evidence="3">Nucleoside-diphosphate-sugar epimerase</fullName>
    </submittedName>
</protein>
<dbReference type="RefSeq" id="WP_091901516.1">
    <property type="nucleotide sequence ID" value="NZ_FOIQ01000003.1"/>
</dbReference>
<accession>A0A1I0NTR5</accession>
<evidence type="ECO:0000313" key="4">
    <source>
        <dbReference type="Proteomes" id="UP000199373"/>
    </source>
</evidence>
<comment type="similarity">
    <text evidence="1">Belongs to the NAD(P)-dependent epimerase/dehydratase family.</text>
</comment>
<evidence type="ECO:0000256" key="1">
    <source>
        <dbReference type="ARBA" id="ARBA00007637"/>
    </source>
</evidence>
<dbReference type="InterPro" id="IPR001509">
    <property type="entry name" value="Epimerase_deHydtase"/>
</dbReference>
<dbReference type="InterPro" id="IPR036291">
    <property type="entry name" value="NAD(P)-bd_dom_sf"/>
</dbReference>
<organism evidence="3 4">
    <name type="scientific">Prevotella aff. ruminicola Tc2-24</name>
    <dbReference type="NCBI Taxonomy" id="81582"/>
    <lineage>
        <taxon>Bacteria</taxon>
        <taxon>Pseudomonadati</taxon>
        <taxon>Bacteroidota</taxon>
        <taxon>Bacteroidia</taxon>
        <taxon>Bacteroidales</taxon>
        <taxon>Prevotellaceae</taxon>
        <taxon>Prevotella</taxon>
    </lineage>
</organism>
<dbReference type="Gene3D" id="3.40.50.720">
    <property type="entry name" value="NAD(P)-binding Rossmann-like Domain"/>
    <property type="match status" value="1"/>
</dbReference>
<dbReference type="PANTHER" id="PTHR43000">
    <property type="entry name" value="DTDP-D-GLUCOSE 4,6-DEHYDRATASE-RELATED"/>
    <property type="match status" value="1"/>
</dbReference>
<reference evidence="3 4" key="1">
    <citation type="submission" date="2016-10" db="EMBL/GenBank/DDBJ databases">
        <authorList>
            <person name="de Groot N.N."/>
        </authorList>
    </citation>
    <scope>NUCLEOTIDE SEQUENCE [LARGE SCALE GENOMIC DNA]</scope>
    <source>
        <strain evidence="3 4">TC2-24</strain>
    </source>
</reference>
<sequence length="342" mass="38381">MKILIIGGTGTISSAITRQLAAAGHNLWLLNRGTRKDEVPANVRQVIVDIDNTDEVLRLLGDEQFDAVCEFIGFLPSQVERDIRLFRGRTRQYVFISSASAYNKPATSHIITEGTTLANPYWEYSRNKIACEELLMKVYREEAFPVTIVRPSHTYCERAVPVSVHGPKGSWQVLKRMMEGKPVIVNGDGSSLWTLTWNEDFARGFIGLLGNPKAIGEAFQITSDESLTWNQVYQCVANALGVEFKPYYVASDFLAAVSPKEWDYIGNLIGDKAVAVVFDCAKVKRAVPGFQATTRFDEGVRRCVSYILAHPELQIEDPDFDQWCDRVITAQEVARHSLINKQ</sequence>
<gene>
    <name evidence="3" type="ORF">SAMN04487850_1339</name>
</gene>
<dbReference type="CDD" id="cd05265">
    <property type="entry name" value="SDR_a1"/>
    <property type="match status" value="1"/>
</dbReference>
<keyword evidence="4" id="KW-1185">Reference proteome</keyword>
<proteinExistence type="inferred from homology"/>
<dbReference type="AlphaFoldDB" id="A0A1I0NTR5"/>
<dbReference type="Proteomes" id="UP000199373">
    <property type="component" value="Unassembled WGS sequence"/>
</dbReference>
<name>A0A1I0NTR5_9BACT</name>
<dbReference type="Pfam" id="PF01370">
    <property type="entry name" value="Epimerase"/>
    <property type="match status" value="1"/>
</dbReference>